<organism evidence="2 3">
    <name type="scientific">Pristionchus fissidentatus</name>
    <dbReference type="NCBI Taxonomy" id="1538716"/>
    <lineage>
        <taxon>Eukaryota</taxon>
        <taxon>Metazoa</taxon>
        <taxon>Ecdysozoa</taxon>
        <taxon>Nematoda</taxon>
        <taxon>Chromadorea</taxon>
        <taxon>Rhabditida</taxon>
        <taxon>Rhabditina</taxon>
        <taxon>Diplogasteromorpha</taxon>
        <taxon>Diplogasteroidea</taxon>
        <taxon>Neodiplogasteridae</taxon>
        <taxon>Pristionchus</taxon>
    </lineage>
</organism>
<evidence type="ECO:0000313" key="2">
    <source>
        <dbReference type="EMBL" id="GMT31427.1"/>
    </source>
</evidence>
<feature type="compositionally biased region" description="Basic and acidic residues" evidence="1">
    <location>
        <begin position="32"/>
        <end position="41"/>
    </location>
</feature>
<dbReference type="AlphaFoldDB" id="A0AAV5WK93"/>
<dbReference type="EMBL" id="BTSY01000006">
    <property type="protein sequence ID" value="GMT31427.1"/>
    <property type="molecule type" value="Genomic_DNA"/>
</dbReference>
<keyword evidence="3" id="KW-1185">Reference proteome</keyword>
<feature type="region of interest" description="Disordered" evidence="1">
    <location>
        <begin position="32"/>
        <end position="87"/>
    </location>
</feature>
<accession>A0AAV5WK93</accession>
<name>A0AAV5WK93_9BILA</name>
<feature type="non-terminal residue" evidence="2">
    <location>
        <position position="87"/>
    </location>
</feature>
<comment type="caution">
    <text evidence="2">The sequence shown here is derived from an EMBL/GenBank/DDBJ whole genome shotgun (WGS) entry which is preliminary data.</text>
</comment>
<dbReference type="Proteomes" id="UP001432322">
    <property type="component" value="Unassembled WGS sequence"/>
</dbReference>
<feature type="non-terminal residue" evidence="2">
    <location>
        <position position="1"/>
    </location>
</feature>
<proteinExistence type="predicted"/>
<evidence type="ECO:0000256" key="1">
    <source>
        <dbReference type="SAM" id="MobiDB-lite"/>
    </source>
</evidence>
<gene>
    <name evidence="2" type="ORF">PFISCL1PPCAC_22724</name>
</gene>
<evidence type="ECO:0000313" key="3">
    <source>
        <dbReference type="Proteomes" id="UP001432322"/>
    </source>
</evidence>
<sequence>QLFYGVFQIIPEAVKAMMDNETIRLQERRRMQAKQENKEEVSAVENPSEESSLATGIQEPTDGVIINPIDNSIQLPTEPIAEQPDVG</sequence>
<reference evidence="2" key="1">
    <citation type="submission" date="2023-10" db="EMBL/GenBank/DDBJ databases">
        <title>Genome assembly of Pristionchus species.</title>
        <authorList>
            <person name="Yoshida K."/>
            <person name="Sommer R.J."/>
        </authorList>
    </citation>
    <scope>NUCLEOTIDE SEQUENCE</scope>
    <source>
        <strain evidence="2">RS5133</strain>
    </source>
</reference>
<protein>
    <submittedName>
        <fullName evidence="2">Uncharacterized protein</fullName>
    </submittedName>
</protein>